<dbReference type="EMBL" id="JAUQSZ010000012">
    <property type="protein sequence ID" value="MDO7843970.1"/>
    <property type="molecule type" value="Genomic_DNA"/>
</dbReference>
<evidence type="ECO:0000313" key="1">
    <source>
        <dbReference type="EMBL" id="MDO7843970.1"/>
    </source>
</evidence>
<keyword evidence="2" id="KW-1185">Reference proteome</keyword>
<proteinExistence type="predicted"/>
<dbReference type="Proteomes" id="UP001176468">
    <property type="component" value="Unassembled WGS sequence"/>
</dbReference>
<comment type="caution">
    <text evidence="1">The sequence shown here is derived from an EMBL/GenBank/DDBJ whole genome shotgun (WGS) entry which is preliminary data.</text>
</comment>
<reference evidence="1" key="1">
    <citation type="submission" date="2023-07" db="EMBL/GenBank/DDBJ databases">
        <authorList>
            <person name="Kim M.K."/>
        </authorList>
    </citation>
    <scope>NUCLEOTIDE SEQUENCE</scope>
    <source>
        <strain evidence="1">CA1-15</strain>
    </source>
</reference>
<protein>
    <submittedName>
        <fullName evidence="1">Uncharacterized protein</fullName>
    </submittedName>
</protein>
<accession>A0ABT9A2D0</accession>
<gene>
    <name evidence="1" type="ORF">Q5H94_16705</name>
</gene>
<sequence length="158" mass="17846">MDFIPPDFAKVPYDSQTAGVCSPRVEDEDWRGIAINIPQRITIRRAETLKLPICGYYHLPTFPLLDTKMVVHVRGAGETKFDPVAGPVVVMDGPNEPVVTKPKKPRDPKMYRYSVSEEYFVLDGQRYFPAQLPPGDYEVMVTYGDARSNVARVTIARK</sequence>
<name>A0ABT9A2D0_9SPHN</name>
<organism evidence="1 2">
    <name type="scientific">Sphingomonas immobilis</name>
    <dbReference type="NCBI Taxonomy" id="3063997"/>
    <lineage>
        <taxon>Bacteria</taxon>
        <taxon>Pseudomonadati</taxon>
        <taxon>Pseudomonadota</taxon>
        <taxon>Alphaproteobacteria</taxon>
        <taxon>Sphingomonadales</taxon>
        <taxon>Sphingomonadaceae</taxon>
        <taxon>Sphingomonas</taxon>
    </lineage>
</organism>
<dbReference type="RefSeq" id="WP_304562419.1">
    <property type="nucleotide sequence ID" value="NZ_JAUQSZ010000012.1"/>
</dbReference>
<evidence type="ECO:0000313" key="2">
    <source>
        <dbReference type="Proteomes" id="UP001176468"/>
    </source>
</evidence>